<evidence type="ECO:0000256" key="1">
    <source>
        <dbReference type="SAM" id="Phobius"/>
    </source>
</evidence>
<dbReference type="GO" id="GO:0005886">
    <property type="term" value="C:plasma membrane"/>
    <property type="evidence" value="ECO:0007669"/>
    <property type="project" value="TreeGrafter"/>
</dbReference>
<dbReference type="PANTHER" id="PTHR42709:SF11">
    <property type="entry name" value="DEDA FAMILY PROTEIN"/>
    <property type="match status" value="1"/>
</dbReference>
<evidence type="ECO:0000313" key="3">
    <source>
        <dbReference type="Proteomes" id="UP000002565"/>
    </source>
</evidence>
<organism evidence="2 3">
    <name type="scientific">Brucella abortus (strain S19)</name>
    <dbReference type="NCBI Taxonomy" id="430066"/>
    <lineage>
        <taxon>Bacteria</taxon>
        <taxon>Pseudomonadati</taxon>
        <taxon>Pseudomonadota</taxon>
        <taxon>Alphaproteobacteria</taxon>
        <taxon>Hyphomicrobiales</taxon>
        <taxon>Brucellaceae</taxon>
        <taxon>Brucella/Ochrobactrum group</taxon>
        <taxon>Brucella</taxon>
    </lineage>
</organism>
<name>A0A0F6AS29_BRUA1</name>
<feature type="transmembrane region" description="Helical" evidence="1">
    <location>
        <begin position="84"/>
        <end position="104"/>
    </location>
</feature>
<dbReference type="KEGG" id="bmc:BAbS19_I15510"/>
<dbReference type="Proteomes" id="UP000002565">
    <property type="component" value="Chromosome 1"/>
</dbReference>
<dbReference type="InterPro" id="IPR051311">
    <property type="entry name" value="DedA_domain"/>
</dbReference>
<proteinExistence type="predicted"/>
<keyword evidence="1" id="KW-1133">Transmembrane helix</keyword>
<dbReference type="HOGENOM" id="CLU_098634_1_0_5"/>
<reference evidence="2 3" key="1">
    <citation type="journal article" date="2008" name="PLoS ONE">
        <title>Genome sequence of Brucella abortus vaccine strain S19 compared to virulent strains yields candidate virulence genes.</title>
        <authorList>
            <person name="Crasta O.R."/>
            <person name="Folkerts O."/>
            <person name="Fei Z."/>
            <person name="Mane S.P."/>
            <person name="Evans C."/>
            <person name="Martino-Catt S."/>
            <person name="Bricker B."/>
            <person name="Yu G."/>
            <person name="Du L."/>
            <person name="Sobral B.W."/>
        </authorList>
    </citation>
    <scope>NUCLEOTIDE SEQUENCE [LARGE SCALE GENOMIC DNA]</scope>
    <source>
        <strain evidence="2 3">S19</strain>
    </source>
</reference>
<keyword evidence="1" id="KW-0472">Membrane</keyword>
<dbReference type="PANTHER" id="PTHR42709">
    <property type="entry name" value="ALKALINE PHOSPHATASE LIKE PROTEIN"/>
    <property type="match status" value="1"/>
</dbReference>
<sequence length="227" mass="25153">MKDGALFAPPFLFIYIIPPIPAPCHKQPGSFMLRRLYDWTISLASRKAAEWWLAIIAFVESSVFLVPADVLFLPMALARPERAWRYALIATVASVLGGIAGWYLGYHAYEQIAKPVLEMYGKLDTFERLRGTTSADAILLMLITSGLAHLPPIKVVTILSGAAGINIWLFIASAIVARGARFFLLAWLLRRYGESIRHFIEKRLGLIAGAVAAVLIALFLAVKYLHT</sequence>
<feature type="transmembrane region" description="Helical" evidence="1">
    <location>
        <begin position="167"/>
        <end position="189"/>
    </location>
</feature>
<feature type="transmembrane region" description="Helical" evidence="1">
    <location>
        <begin position="50"/>
        <end position="72"/>
    </location>
</feature>
<keyword evidence="1" id="KW-0812">Transmembrane</keyword>
<gene>
    <name evidence="2" type="ordered locus">BAbS19_I15510</name>
</gene>
<protein>
    <recommendedName>
        <fullName evidence="4">DedA family protein</fullName>
    </recommendedName>
</protein>
<evidence type="ECO:0000313" key="2">
    <source>
        <dbReference type="EMBL" id="ACD73035.1"/>
    </source>
</evidence>
<dbReference type="AlphaFoldDB" id="A0A0F6AS29"/>
<accession>A0A0F6AS29</accession>
<evidence type="ECO:0008006" key="4">
    <source>
        <dbReference type="Google" id="ProtNLM"/>
    </source>
</evidence>
<dbReference type="EMBL" id="CP000887">
    <property type="protein sequence ID" value="ACD73035.1"/>
    <property type="molecule type" value="Genomic_DNA"/>
</dbReference>
<feature type="transmembrane region" description="Helical" evidence="1">
    <location>
        <begin position="204"/>
        <end position="225"/>
    </location>
</feature>